<keyword evidence="3 6" id="KW-0732">Signal</keyword>
<protein>
    <submittedName>
        <fullName evidence="7">Uncharacterized protein</fullName>
    </submittedName>
</protein>
<dbReference type="PANTHER" id="PTHR10559">
    <property type="entry name" value="TRANSCOBALAMIN-1/GASTRIC INTRINSIC FACTOR"/>
    <property type="match status" value="1"/>
</dbReference>
<proteinExistence type="predicted"/>
<dbReference type="GO" id="GO:0031419">
    <property type="term" value="F:cobalamin binding"/>
    <property type="evidence" value="ECO:0007669"/>
    <property type="project" value="InterPro"/>
</dbReference>
<keyword evidence="5" id="KW-1015">Disulfide bond</keyword>
<reference evidence="7 8" key="1">
    <citation type="journal article" date="2021" name="J. Hered.">
        <title>A chromosome-level genome assembly of the parasitoid wasp, Cotesia glomerata (Hymenoptera: Braconidae).</title>
        <authorList>
            <person name="Pinto B.J."/>
            <person name="Weis J.J."/>
            <person name="Gamble T."/>
            <person name="Ode P.J."/>
            <person name="Paul R."/>
            <person name="Zaspel J.M."/>
        </authorList>
    </citation>
    <scope>NUCLEOTIDE SEQUENCE [LARGE SCALE GENOMIC DNA]</scope>
    <source>
        <strain evidence="7">CgM1</strain>
    </source>
</reference>
<evidence type="ECO:0000256" key="3">
    <source>
        <dbReference type="ARBA" id="ARBA00022729"/>
    </source>
</evidence>
<keyword evidence="8" id="KW-1185">Reference proteome</keyword>
<evidence type="ECO:0000256" key="2">
    <source>
        <dbReference type="ARBA" id="ARBA00022525"/>
    </source>
</evidence>
<dbReference type="Gene3D" id="1.50.10.20">
    <property type="match status" value="1"/>
</dbReference>
<evidence type="ECO:0000313" key="8">
    <source>
        <dbReference type="Proteomes" id="UP000826195"/>
    </source>
</evidence>
<dbReference type="PANTHER" id="PTHR10559:SF18">
    <property type="entry name" value="TRANSCOBALAMIN II"/>
    <property type="match status" value="1"/>
</dbReference>
<dbReference type="GO" id="GO:0005615">
    <property type="term" value="C:extracellular space"/>
    <property type="evidence" value="ECO:0007669"/>
    <property type="project" value="TreeGrafter"/>
</dbReference>
<dbReference type="AlphaFoldDB" id="A0AAV7IGN9"/>
<dbReference type="Proteomes" id="UP000826195">
    <property type="component" value="Unassembled WGS sequence"/>
</dbReference>
<evidence type="ECO:0000313" key="7">
    <source>
        <dbReference type="EMBL" id="KAH0550828.1"/>
    </source>
</evidence>
<dbReference type="SUPFAM" id="SSF48239">
    <property type="entry name" value="Terpenoid cyclases/Protein prenyltransferases"/>
    <property type="match status" value="1"/>
</dbReference>
<feature type="binding site" evidence="4">
    <location>
        <begin position="404"/>
        <end position="405"/>
    </location>
    <ligand>
        <name>cyanocob(III)alamin</name>
        <dbReference type="ChEBI" id="CHEBI:17439"/>
    </ligand>
</feature>
<dbReference type="PROSITE" id="PS51257">
    <property type="entry name" value="PROKAR_LIPOPROTEIN"/>
    <property type="match status" value="1"/>
</dbReference>
<gene>
    <name evidence="7" type="ORF">KQX54_020929</name>
</gene>
<dbReference type="InterPro" id="IPR051588">
    <property type="entry name" value="Cobalamin_Transport"/>
</dbReference>
<dbReference type="GO" id="GO:0015889">
    <property type="term" value="P:cobalamin transport"/>
    <property type="evidence" value="ECO:0007669"/>
    <property type="project" value="InterPro"/>
</dbReference>
<evidence type="ECO:0000256" key="1">
    <source>
        <dbReference type="ARBA" id="ARBA00004613"/>
    </source>
</evidence>
<organism evidence="7 8">
    <name type="scientific">Cotesia glomerata</name>
    <name type="common">Lepidopteran parasitic wasp</name>
    <name type="synonym">Apanteles glomeratus</name>
    <dbReference type="NCBI Taxonomy" id="32391"/>
    <lineage>
        <taxon>Eukaryota</taxon>
        <taxon>Metazoa</taxon>
        <taxon>Ecdysozoa</taxon>
        <taxon>Arthropoda</taxon>
        <taxon>Hexapoda</taxon>
        <taxon>Insecta</taxon>
        <taxon>Pterygota</taxon>
        <taxon>Neoptera</taxon>
        <taxon>Endopterygota</taxon>
        <taxon>Hymenoptera</taxon>
        <taxon>Apocrita</taxon>
        <taxon>Ichneumonoidea</taxon>
        <taxon>Braconidae</taxon>
        <taxon>Microgastrinae</taxon>
        <taxon>Cotesia</taxon>
    </lineage>
</organism>
<dbReference type="Pfam" id="PF01122">
    <property type="entry name" value="Cobalamin_bind"/>
    <property type="match status" value="1"/>
</dbReference>
<dbReference type="Gene3D" id="2.170.130.30">
    <property type="match status" value="1"/>
</dbReference>
<keyword evidence="2" id="KW-0964">Secreted</keyword>
<dbReference type="InterPro" id="IPR002157">
    <property type="entry name" value="Cbl-bd_prot"/>
</dbReference>
<keyword evidence="4" id="KW-0170">Cobalt</keyword>
<name>A0AAV7IGN9_COTGL</name>
<feature type="binding site" evidence="4">
    <location>
        <position position="187"/>
    </location>
    <ligand>
        <name>cyanocob(III)alamin</name>
        <dbReference type="ChEBI" id="CHEBI:17439"/>
    </ligand>
</feature>
<comment type="subcellular location">
    <subcellularLocation>
        <location evidence="1">Secreted</location>
    </subcellularLocation>
</comment>
<sequence>MWGRASMGAVVLIVLASVFACCQGSNVESRPTEAEVESMVSRATMWLWYQRDQDAGWFNNTHWVLLALRLANLSRTDNNPSSVSVELQLSNKQLELEIVILLWRHREVGFSETSLARYTLALNALCMDPRQFHGHDLIGTLQHHAPPVDYDFALTTLAACSAQAHIRKRQIGRLLDITNAVQYHNIDTIAMVVLALRCIIQDHRHRNLGHFVRKPAMSLTKRQRLDGSFGDLRTTALAMQALKQVENEPADNWNRSAALSWLISRQQLDGSFDQDVYLTAQVILGIIPKSLINIRSLNCLLSNNTLPGLIPNNNFNDNFISSSTAVNAETNTSAYELTGSKVSTQTTPHQLVNISYTLWVGTNETYHLTVTAPKNETFYGVMLLAAEMSPHFQFSASEWPNGHYVHTLAGYKEEPMSYHYWLLYRLTSPPDLSSPPGNQLVAPGGVDDLEISQGEYYLFWYKKL</sequence>
<evidence type="ECO:0000256" key="5">
    <source>
        <dbReference type="PIRSR" id="PIRSR602157-2"/>
    </source>
</evidence>
<feature type="binding site" evidence="4">
    <location>
        <position position="231"/>
    </location>
    <ligand>
        <name>cyanocob(III)alamin</name>
        <dbReference type="ChEBI" id="CHEBI:17439"/>
    </ligand>
</feature>
<dbReference type="EMBL" id="JAHXZJ010001864">
    <property type="protein sequence ID" value="KAH0550828.1"/>
    <property type="molecule type" value="Genomic_DNA"/>
</dbReference>
<evidence type="ECO:0000256" key="6">
    <source>
        <dbReference type="SAM" id="SignalP"/>
    </source>
</evidence>
<evidence type="ECO:0000256" key="4">
    <source>
        <dbReference type="PIRSR" id="PIRSR602157-1"/>
    </source>
</evidence>
<dbReference type="InterPro" id="IPR008930">
    <property type="entry name" value="Terpenoid_cyclase/PrenylTrfase"/>
</dbReference>
<feature type="binding site" evidence="4">
    <location>
        <position position="281"/>
    </location>
    <ligand>
        <name>cyanocob(III)alamin</name>
        <dbReference type="ChEBI" id="CHEBI:17439"/>
    </ligand>
</feature>
<feature type="chain" id="PRO_5043922190" evidence="6">
    <location>
        <begin position="25"/>
        <end position="464"/>
    </location>
</feature>
<accession>A0AAV7IGN9</accession>
<comment type="caution">
    <text evidence="7">The sequence shown here is derived from an EMBL/GenBank/DDBJ whole genome shotgun (WGS) entry which is preliminary data.</text>
</comment>
<feature type="disulfide bond" evidence="5">
    <location>
        <begin position="160"/>
        <end position="198"/>
    </location>
</feature>
<feature type="signal peptide" evidence="6">
    <location>
        <begin position="1"/>
        <end position="24"/>
    </location>
</feature>
<feature type="binding site" evidence="4">
    <location>
        <begin position="421"/>
        <end position="423"/>
    </location>
    <ligand>
        <name>cyanocob(III)alamin</name>
        <dbReference type="ChEBI" id="CHEBI:17439"/>
    </ligand>
</feature>